<feature type="transmembrane region" description="Helical" evidence="6">
    <location>
        <begin position="381"/>
        <end position="406"/>
    </location>
</feature>
<keyword evidence="3 6" id="KW-0812">Transmembrane</keyword>
<feature type="transmembrane region" description="Helical" evidence="6">
    <location>
        <begin position="75"/>
        <end position="95"/>
    </location>
</feature>
<comment type="similarity">
    <text evidence="2">Belongs to the nematode receptor-like protein srd family.</text>
</comment>
<accession>A0A3P8AJF0</accession>
<feature type="transmembrane region" description="Helical" evidence="6">
    <location>
        <begin position="274"/>
        <end position="294"/>
    </location>
</feature>
<dbReference type="PANTHER" id="PTHR22945:SF90">
    <property type="entry name" value="G_PROTEIN_RECEP_F1_2 DOMAIN-CONTAINING PROTEIN"/>
    <property type="match status" value="1"/>
</dbReference>
<keyword evidence="8" id="KW-1185">Reference proteome</keyword>
<evidence type="ECO:0000256" key="1">
    <source>
        <dbReference type="ARBA" id="ARBA00004141"/>
    </source>
</evidence>
<name>A0A3P8AJF0_HELPZ</name>
<feature type="transmembrane region" description="Helical" evidence="6">
    <location>
        <begin position="43"/>
        <end position="63"/>
    </location>
</feature>
<dbReference type="SUPFAM" id="SSF81321">
    <property type="entry name" value="Family A G protein-coupled receptor-like"/>
    <property type="match status" value="1"/>
</dbReference>
<sequence>MVSFSFASDNADEVKVAIAARFGYNMSGECVSGHLDILEWKTLFTILNTTTIVAPEYVAILLLIRKIASKLNSALTYQACLPIFFVFAVMTYSIGQLNLYHHPILEYSTFILAGIVPALSPITSFRFIHPYRTWIRKELLRRHSTAAMVSETSISVLQRSFVFRRGRRDLWNSQMDYLLLMVLLHVVPNLFGIVTNSLLVFVVLKKTPKRLATYSILIFNFAFCDLLACISALFVQQRYSFMLHSYAHVLWSLLFSFSYRYYILIHTPPRSRTIVVILIIIYLPSFFQFVSFVLCATLEFGITNGILNILKWNALFTVLHMTLPVTPVYVGILILRRAVAARLSNVKTMSENTRVNLCANHGITLAASSQTKRCSHCRLRLLLTALTCQVCLPAFFLFAVVFYAIGQLNIYQHPLLEYSSFILIGFIPVLSPLTSFFFIRPYRMWIRIKLLRCGLTRLAHSENKMSTIARDDEFTQFRTIV</sequence>
<evidence type="ECO:0000256" key="3">
    <source>
        <dbReference type="ARBA" id="ARBA00022692"/>
    </source>
</evidence>
<evidence type="ECO:0000313" key="9">
    <source>
        <dbReference type="WBParaSite" id="HPBE_0000545101-mRNA-1"/>
    </source>
</evidence>
<keyword evidence="4 6" id="KW-1133">Transmembrane helix</keyword>
<reference evidence="9" key="2">
    <citation type="submission" date="2019-09" db="UniProtKB">
        <authorList>
            <consortium name="WormBaseParasite"/>
        </authorList>
    </citation>
    <scope>IDENTIFICATION</scope>
</reference>
<dbReference type="EMBL" id="UZAH01025473">
    <property type="protein sequence ID" value="VDO64608.1"/>
    <property type="molecule type" value="Genomic_DNA"/>
</dbReference>
<proteinExistence type="inferred from homology"/>
<protein>
    <submittedName>
        <fullName evidence="9">G protein-coupled receptor</fullName>
    </submittedName>
</protein>
<evidence type="ECO:0000256" key="6">
    <source>
        <dbReference type="SAM" id="Phobius"/>
    </source>
</evidence>
<evidence type="ECO:0000313" key="8">
    <source>
        <dbReference type="Proteomes" id="UP000050761"/>
    </source>
</evidence>
<reference evidence="7 8" key="1">
    <citation type="submission" date="2018-11" db="EMBL/GenBank/DDBJ databases">
        <authorList>
            <consortium name="Pathogen Informatics"/>
        </authorList>
    </citation>
    <scope>NUCLEOTIDE SEQUENCE [LARGE SCALE GENOMIC DNA]</scope>
</reference>
<organism evidence="7">
    <name type="scientific">Heligmosomoides polygyrus</name>
    <name type="common">Parasitic roundworm</name>
    <dbReference type="NCBI Taxonomy" id="6339"/>
    <lineage>
        <taxon>Eukaryota</taxon>
        <taxon>Metazoa</taxon>
        <taxon>Ecdysozoa</taxon>
        <taxon>Nematoda</taxon>
        <taxon>Chromadorea</taxon>
        <taxon>Rhabditida</taxon>
        <taxon>Rhabditina</taxon>
        <taxon>Rhabditomorpha</taxon>
        <taxon>Strongyloidea</taxon>
        <taxon>Heligmosomidae</taxon>
        <taxon>Heligmosomoides</taxon>
    </lineage>
</organism>
<feature type="transmembrane region" description="Helical" evidence="6">
    <location>
        <begin position="418"/>
        <end position="439"/>
    </location>
</feature>
<evidence type="ECO:0000313" key="7">
    <source>
        <dbReference type="EMBL" id="VDO64608.1"/>
    </source>
</evidence>
<feature type="transmembrane region" description="Helical" evidence="6">
    <location>
        <begin position="140"/>
        <end position="157"/>
    </location>
</feature>
<feature type="transmembrane region" description="Helical" evidence="6">
    <location>
        <begin position="314"/>
        <end position="335"/>
    </location>
</feature>
<feature type="transmembrane region" description="Helical" evidence="6">
    <location>
        <begin position="107"/>
        <end position="128"/>
    </location>
</feature>
<keyword evidence="5 6" id="KW-0472">Membrane</keyword>
<dbReference type="InterPro" id="IPR050920">
    <property type="entry name" value="Nematode_rcpt-like_delta"/>
</dbReference>
<dbReference type="Pfam" id="PF10317">
    <property type="entry name" value="7TM_GPCR_Srd"/>
    <property type="match status" value="3"/>
</dbReference>
<evidence type="ECO:0000256" key="5">
    <source>
        <dbReference type="ARBA" id="ARBA00023136"/>
    </source>
</evidence>
<dbReference type="WBParaSite" id="HPBE_0000545101-mRNA-1">
    <property type="protein sequence ID" value="HPBE_0000545101-mRNA-1"/>
    <property type="gene ID" value="HPBE_0000545101"/>
</dbReference>
<evidence type="ECO:0000256" key="4">
    <source>
        <dbReference type="ARBA" id="ARBA00022989"/>
    </source>
</evidence>
<gene>
    <name evidence="7" type="ORF">HPBE_LOCUS5452</name>
</gene>
<dbReference type="GO" id="GO:0016020">
    <property type="term" value="C:membrane"/>
    <property type="evidence" value="ECO:0007669"/>
    <property type="project" value="UniProtKB-SubCell"/>
</dbReference>
<feature type="transmembrane region" description="Helical" evidence="6">
    <location>
        <begin position="211"/>
        <end position="235"/>
    </location>
</feature>
<comment type="subcellular location">
    <subcellularLocation>
        <location evidence="1">Membrane</location>
        <topology evidence="1">Multi-pass membrane protein</topology>
    </subcellularLocation>
</comment>
<dbReference type="InterPro" id="IPR019421">
    <property type="entry name" value="7TM_GPCR_serpentine_rcpt_Srd"/>
</dbReference>
<feature type="transmembrane region" description="Helical" evidence="6">
    <location>
        <begin position="241"/>
        <end position="262"/>
    </location>
</feature>
<dbReference type="AlphaFoldDB" id="A0A3P8AJF0"/>
<dbReference type="Proteomes" id="UP000050761">
    <property type="component" value="Unassembled WGS sequence"/>
</dbReference>
<dbReference type="PANTHER" id="PTHR22945">
    <property type="entry name" value="SERPENTINE RECEPTOR, CLASS D DELTA"/>
    <property type="match status" value="1"/>
</dbReference>
<evidence type="ECO:0000256" key="2">
    <source>
        <dbReference type="ARBA" id="ARBA00009166"/>
    </source>
</evidence>
<feature type="transmembrane region" description="Helical" evidence="6">
    <location>
        <begin position="177"/>
        <end position="204"/>
    </location>
</feature>